<evidence type="ECO:0000256" key="10">
    <source>
        <dbReference type="RuleBase" id="RU365087"/>
    </source>
</evidence>
<keyword evidence="9 10" id="KW-0472">Membrane</keyword>
<keyword evidence="5 10" id="KW-0812">Transmembrane</keyword>
<evidence type="ECO:0000256" key="9">
    <source>
        <dbReference type="ARBA" id="ARBA00023136"/>
    </source>
</evidence>
<evidence type="ECO:0000256" key="7">
    <source>
        <dbReference type="ARBA" id="ARBA00022989"/>
    </source>
</evidence>
<evidence type="ECO:0000313" key="12">
    <source>
        <dbReference type="Proteomes" id="UP000234857"/>
    </source>
</evidence>
<evidence type="ECO:0000313" key="11">
    <source>
        <dbReference type="EMBL" id="PLX19680.1"/>
    </source>
</evidence>
<dbReference type="NCBIfam" id="TIGR00810">
    <property type="entry name" value="secG"/>
    <property type="match status" value="1"/>
</dbReference>
<protein>
    <recommendedName>
        <fullName evidence="10">Protein-export membrane protein SecG</fullName>
    </recommendedName>
</protein>
<name>A0A2N5ZLW9_MUIH1</name>
<evidence type="ECO:0000256" key="4">
    <source>
        <dbReference type="ARBA" id="ARBA00022475"/>
    </source>
</evidence>
<comment type="caution">
    <text evidence="11">The sequence shown here is derived from an EMBL/GenBank/DDBJ whole genome shotgun (WGS) entry which is preliminary data.</text>
</comment>
<comment type="subcellular location">
    <subcellularLocation>
        <location evidence="1 10">Cell membrane</location>
        <topology evidence="1 10">Multi-pass membrane protein</topology>
    </subcellularLocation>
</comment>
<feature type="transmembrane region" description="Helical" evidence="10">
    <location>
        <begin position="56"/>
        <end position="74"/>
    </location>
</feature>
<keyword evidence="7 10" id="KW-1133">Transmembrane helix</keyword>
<accession>A0A2N5ZLW9</accession>
<dbReference type="InterPro" id="IPR004692">
    <property type="entry name" value="SecG"/>
</dbReference>
<dbReference type="PANTHER" id="PTHR34182:SF1">
    <property type="entry name" value="PROTEIN-EXPORT MEMBRANE PROTEIN SECG"/>
    <property type="match status" value="1"/>
</dbReference>
<reference evidence="11 12" key="1">
    <citation type="submission" date="2017-11" db="EMBL/GenBank/DDBJ databases">
        <title>Genome-resolved metagenomics identifies genetic mobility, metabolic interactions, and unexpected diversity in perchlorate-reducing communities.</title>
        <authorList>
            <person name="Barnum T.P."/>
            <person name="Figueroa I.A."/>
            <person name="Carlstrom C.I."/>
            <person name="Lucas L.N."/>
            <person name="Engelbrektson A.L."/>
            <person name="Coates J.D."/>
        </authorList>
    </citation>
    <scope>NUCLEOTIDE SEQUENCE [LARGE SCALE GENOMIC DNA]</scope>
    <source>
        <strain evidence="11">BM706</strain>
    </source>
</reference>
<dbReference type="GO" id="GO:0005886">
    <property type="term" value="C:plasma membrane"/>
    <property type="evidence" value="ECO:0007669"/>
    <property type="project" value="UniProtKB-SubCell"/>
</dbReference>
<dbReference type="PRINTS" id="PR01651">
    <property type="entry name" value="SECGEXPORT"/>
</dbReference>
<sequence length="75" mass="7695">MALDTLQWVVLGVHTVVAIAMIIIVLLQADKGEGLSGAFGGGAAQAMFGTKGSLDFFGKLTTALAVIFIITSLTL</sequence>
<evidence type="ECO:0000256" key="6">
    <source>
        <dbReference type="ARBA" id="ARBA00022927"/>
    </source>
</evidence>
<gene>
    <name evidence="11" type="primary">secG</name>
    <name evidence="11" type="ORF">C0601_01235</name>
</gene>
<dbReference type="GO" id="GO:0043952">
    <property type="term" value="P:protein transport by the Sec complex"/>
    <property type="evidence" value="ECO:0007669"/>
    <property type="project" value="TreeGrafter"/>
</dbReference>
<dbReference type="PANTHER" id="PTHR34182">
    <property type="entry name" value="PROTEIN-EXPORT MEMBRANE PROTEIN SECG"/>
    <property type="match status" value="1"/>
</dbReference>
<proteinExistence type="inferred from homology"/>
<dbReference type="GO" id="GO:0065002">
    <property type="term" value="P:intracellular protein transmembrane transport"/>
    <property type="evidence" value="ECO:0007669"/>
    <property type="project" value="TreeGrafter"/>
</dbReference>
<evidence type="ECO:0000256" key="2">
    <source>
        <dbReference type="ARBA" id="ARBA00008445"/>
    </source>
</evidence>
<comment type="similarity">
    <text evidence="2 10">Belongs to the SecG family.</text>
</comment>
<dbReference type="Pfam" id="PF03840">
    <property type="entry name" value="SecG"/>
    <property type="match status" value="1"/>
</dbReference>
<keyword evidence="3 10" id="KW-0813">Transport</keyword>
<evidence type="ECO:0000256" key="5">
    <source>
        <dbReference type="ARBA" id="ARBA00022692"/>
    </source>
</evidence>
<evidence type="ECO:0000256" key="3">
    <source>
        <dbReference type="ARBA" id="ARBA00022448"/>
    </source>
</evidence>
<dbReference type="GO" id="GO:0015450">
    <property type="term" value="F:protein-transporting ATPase activity"/>
    <property type="evidence" value="ECO:0007669"/>
    <property type="project" value="UniProtKB-UniRule"/>
</dbReference>
<feature type="transmembrane region" description="Helical" evidence="10">
    <location>
        <begin position="6"/>
        <end position="27"/>
    </location>
</feature>
<dbReference type="EMBL" id="PKTG01000022">
    <property type="protein sequence ID" value="PLX19680.1"/>
    <property type="molecule type" value="Genomic_DNA"/>
</dbReference>
<organism evidence="11 12">
    <name type="scientific">Muiribacterium halophilum</name>
    <dbReference type="NCBI Taxonomy" id="2053465"/>
    <lineage>
        <taxon>Bacteria</taxon>
        <taxon>Candidatus Muiribacteriota</taxon>
        <taxon>Candidatus Muiribacteriia</taxon>
        <taxon>Candidatus Muiribacteriales</taxon>
        <taxon>Candidatus Muiribacteriaceae</taxon>
        <taxon>Candidatus Muiribacterium</taxon>
    </lineage>
</organism>
<keyword evidence="4 10" id="KW-1003">Cell membrane</keyword>
<evidence type="ECO:0000256" key="8">
    <source>
        <dbReference type="ARBA" id="ARBA00023010"/>
    </source>
</evidence>
<keyword evidence="8 10" id="KW-0811">Translocation</keyword>
<keyword evidence="6 10" id="KW-0653">Protein transport</keyword>
<dbReference type="Proteomes" id="UP000234857">
    <property type="component" value="Unassembled WGS sequence"/>
</dbReference>
<feature type="non-terminal residue" evidence="11">
    <location>
        <position position="75"/>
    </location>
</feature>
<dbReference type="AlphaFoldDB" id="A0A2N5ZLW9"/>
<comment type="function">
    <text evidence="10">Involved in protein export. Participates in an early event of protein translocation.</text>
</comment>
<dbReference type="GO" id="GO:0009306">
    <property type="term" value="P:protein secretion"/>
    <property type="evidence" value="ECO:0007669"/>
    <property type="project" value="UniProtKB-UniRule"/>
</dbReference>
<evidence type="ECO:0000256" key="1">
    <source>
        <dbReference type="ARBA" id="ARBA00004651"/>
    </source>
</evidence>